<dbReference type="NCBIfam" id="TIGR02870">
    <property type="entry name" value="spore_II_D"/>
    <property type="match status" value="1"/>
</dbReference>
<dbReference type="Proteomes" id="UP000190080">
    <property type="component" value="Unassembled WGS sequence"/>
</dbReference>
<keyword evidence="3" id="KW-1185">Reference proteome</keyword>
<feature type="domain" description="Sporulation stage II protein D amidase enhancer LytB N-terminal" evidence="1">
    <location>
        <begin position="80"/>
        <end position="185"/>
    </location>
</feature>
<protein>
    <submittedName>
        <fullName evidence="2">Amidase enhancer</fullName>
    </submittedName>
</protein>
<dbReference type="InterPro" id="IPR014225">
    <property type="entry name" value="Spore_II_D_firmicutes"/>
</dbReference>
<evidence type="ECO:0000313" key="3">
    <source>
        <dbReference type="Proteomes" id="UP000190080"/>
    </source>
</evidence>
<dbReference type="PANTHER" id="PTHR30032:SF4">
    <property type="entry name" value="AMIDASE ENHANCER"/>
    <property type="match status" value="1"/>
</dbReference>
<dbReference type="GO" id="GO:0030288">
    <property type="term" value="C:outer membrane-bounded periplasmic space"/>
    <property type="evidence" value="ECO:0007669"/>
    <property type="project" value="TreeGrafter"/>
</dbReference>
<dbReference type="GO" id="GO:0030435">
    <property type="term" value="P:sporulation resulting in formation of a cellular spore"/>
    <property type="evidence" value="ECO:0007669"/>
    <property type="project" value="InterPro"/>
</dbReference>
<evidence type="ECO:0000259" key="1">
    <source>
        <dbReference type="Pfam" id="PF08486"/>
    </source>
</evidence>
<reference evidence="2 3" key="1">
    <citation type="submission" date="2017-03" db="EMBL/GenBank/DDBJ databases">
        <title>Genome sequence of Clostridium oryzae DSM 28571.</title>
        <authorList>
            <person name="Poehlein A."/>
            <person name="Daniel R."/>
        </authorList>
    </citation>
    <scope>NUCLEOTIDE SEQUENCE [LARGE SCALE GENOMIC DNA]</scope>
    <source>
        <strain evidence="2 3">DSM 28571</strain>
    </source>
</reference>
<dbReference type="InterPro" id="IPR013486">
    <property type="entry name" value="SpoIID/LytB"/>
</dbReference>
<accession>A0A1V4IU59</accession>
<dbReference type="STRING" id="1450648.CLORY_12150"/>
<dbReference type="Pfam" id="PF08486">
    <property type="entry name" value="SpoIID"/>
    <property type="match status" value="1"/>
</dbReference>
<dbReference type="EMBL" id="MZGV01000009">
    <property type="protein sequence ID" value="OPJ63433.1"/>
    <property type="molecule type" value="Genomic_DNA"/>
</dbReference>
<name>A0A1V4IU59_9CLOT</name>
<proteinExistence type="predicted"/>
<gene>
    <name evidence="2" type="primary">lytB_1</name>
    <name evidence="2" type="ORF">CLORY_12150</name>
</gene>
<comment type="caution">
    <text evidence="2">The sequence shown here is derived from an EMBL/GenBank/DDBJ whole genome shotgun (WGS) entry which is preliminary data.</text>
</comment>
<dbReference type="InterPro" id="IPR013693">
    <property type="entry name" value="SpoIID/LytB_N"/>
</dbReference>
<dbReference type="PANTHER" id="PTHR30032">
    <property type="entry name" value="N-ACETYLMURAMOYL-L-ALANINE AMIDASE-RELATED"/>
    <property type="match status" value="1"/>
</dbReference>
<dbReference type="OrthoDB" id="9794671at2"/>
<organism evidence="2 3">
    <name type="scientific">Clostridium oryzae</name>
    <dbReference type="NCBI Taxonomy" id="1450648"/>
    <lineage>
        <taxon>Bacteria</taxon>
        <taxon>Bacillati</taxon>
        <taxon>Bacillota</taxon>
        <taxon>Clostridia</taxon>
        <taxon>Eubacteriales</taxon>
        <taxon>Clostridiaceae</taxon>
        <taxon>Clostridium</taxon>
    </lineage>
</organism>
<dbReference type="AlphaFoldDB" id="A0A1V4IU59"/>
<dbReference type="NCBIfam" id="TIGR02669">
    <property type="entry name" value="SpoIID_LytB"/>
    <property type="match status" value="1"/>
</dbReference>
<sequence>MYMRNVNMVSMNTKLKYAIIIIVLIVILMPVAAIMTNITGYDSSDVKNLEKVQEYKLSDKDVKANGIDIRRDKIRVYLAKQKKVKKIKIEDYVVGVVSGEMPAGFSDEALKAQAVAARTYAIAHMKVDQNINNGIQGADVTDTTKNQVYIGKTQRLKLWPKADRYKLWNKIVHAVNATKGQVLTYRNNLVMNPQYFAMSSGRTESAKAVFGSNVPYLKSVKSSGESKLDNYKTVKLFTKSNLSTIIDTKYPKADVRESQISQDIHILKRSSAGGVLKIKLRKETIKGTDFRFMLGLRSTNFTITYAGNEVKIKCIGSGHGVGMSQWGANIMAKEGKNYEEILKHYYTGVEIKKLVNDD</sequence>
<dbReference type="InterPro" id="IPR051922">
    <property type="entry name" value="Bact_Sporulation_Assoc"/>
</dbReference>
<evidence type="ECO:0000313" key="2">
    <source>
        <dbReference type="EMBL" id="OPJ63433.1"/>
    </source>
</evidence>